<organism evidence="2 3">
    <name type="scientific">Aplosporella prunicola CBS 121167</name>
    <dbReference type="NCBI Taxonomy" id="1176127"/>
    <lineage>
        <taxon>Eukaryota</taxon>
        <taxon>Fungi</taxon>
        <taxon>Dikarya</taxon>
        <taxon>Ascomycota</taxon>
        <taxon>Pezizomycotina</taxon>
        <taxon>Dothideomycetes</taxon>
        <taxon>Dothideomycetes incertae sedis</taxon>
        <taxon>Botryosphaeriales</taxon>
        <taxon>Aplosporellaceae</taxon>
        <taxon>Aplosporella</taxon>
    </lineage>
</organism>
<evidence type="ECO:0000313" key="3">
    <source>
        <dbReference type="Proteomes" id="UP000799438"/>
    </source>
</evidence>
<proteinExistence type="predicted"/>
<dbReference type="GeneID" id="54292959"/>
<keyword evidence="3" id="KW-1185">Reference proteome</keyword>
<name>A0A6A6BN07_9PEZI</name>
<dbReference type="Proteomes" id="UP000799438">
    <property type="component" value="Unassembled WGS sequence"/>
</dbReference>
<accession>A0A6A6BN07</accession>
<dbReference type="RefSeq" id="XP_033400356.1">
    <property type="nucleotide sequence ID" value="XM_033535465.1"/>
</dbReference>
<protein>
    <submittedName>
        <fullName evidence="2">Uncharacterized protein</fullName>
    </submittedName>
</protein>
<gene>
    <name evidence="2" type="ORF">K452DRAFT_144975</name>
</gene>
<reference evidence="2" key="1">
    <citation type="journal article" date="2020" name="Stud. Mycol.">
        <title>101 Dothideomycetes genomes: a test case for predicting lifestyles and emergence of pathogens.</title>
        <authorList>
            <person name="Haridas S."/>
            <person name="Albert R."/>
            <person name="Binder M."/>
            <person name="Bloem J."/>
            <person name="Labutti K."/>
            <person name="Salamov A."/>
            <person name="Andreopoulos B."/>
            <person name="Baker S."/>
            <person name="Barry K."/>
            <person name="Bills G."/>
            <person name="Bluhm B."/>
            <person name="Cannon C."/>
            <person name="Castanera R."/>
            <person name="Culley D."/>
            <person name="Daum C."/>
            <person name="Ezra D."/>
            <person name="Gonzalez J."/>
            <person name="Henrissat B."/>
            <person name="Kuo A."/>
            <person name="Liang C."/>
            <person name="Lipzen A."/>
            <person name="Lutzoni F."/>
            <person name="Magnuson J."/>
            <person name="Mondo S."/>
            <person name="Nolan M."/>
            <person name="Ohm R."/>
            <person name="Pangilinan J."/>
            <person name="Park H.-J."/>
            <person name="Ramirez L."/>
            <person name="Alfaro M."/>
            <person name="Sun H."/>
            <person name="Tritt A."/>
            <person name="Yoshinaga Y."/>
            <person name="Zwiers L.-H."/>
            <person name="Turgeon B."/>
            <person name="Goodwin S."/>
            <person name="Spatafora J."/>
            <person name="Crous P."/>
            <person name="Grigoriev I."/>
        </authorList>
    </citation>
    <scope>NUCLEOTIDE SEQUENCE</scope>
    <source>
        <strain evidence="2">CBS 121167</strain>
    </source>
</reference>
<dbReference type="EMBL" id="ML995479">
    <property type="protein sequence ID" value="KAF2144644.1"/>
    <property type="molecule type" value="Genomic_DNA"/>
</dbReference>
<feature type="region of interest" description="Disordered" evidence="1">
    <location>
        <begin position="79"/>
        <end position="100"/>
    </location>
</feature>
<evidence type="ECO:0000256" key="1">
    <source>
        <dbReference type="SAM" id="MobiDB-lite"/>
    </source>
</evidence>
<evidence type="ECO:0000313" key="2">
    <source>
        <dbReference type="EMBL" id="KAF2144644.1"/>
    </source>
</evidence>
<dbReference type="AlphaFoldDB" id="A0A6A6BN07"/>
<sequence length="100" mass="10423">MWAADPVSLVAMQVANADAAYRLARQANGGAQLGARVGRHDNGLCDGTGCSLGQASEMQPCCEVGCAAPWRRLEFVASSQSASRNPLAGNSRRCSSRPVT</sequence>